<dbReference type="InterPro" id="IPR036163">
    <property type="entry name" value="HMA_dom_sf"/>
</dbReference>
<evidence type="ECO:0000256" key="2">
    <source>
        <dbReference type="ARBA" id="ARBA00022723"/>
    </source>
</evidence>
<dbReference type="PROSITE" id="PS01047">
    <property type="entry name" value="HMA_1"/>
    <property type="match status" value="1"/>
</dbReference>
<dbReference type="Pfam" id="PF00403">
    <property type="entry name" value="HMA"/>
    <property type="match status" value="1"/>
</dbReference>
<dbReference type="RefSeq" id="WP_056936505.1">
    <property type="nucleotide sequence ID" value="NZ_AZFN01000001.1"/>
</dbReference>
<dbReference type="InterPro" id="IPR017969">
    <property type="entry name" value="Heavy-metal-associated_CS"/>
</dbReference>
<dbReference type="PANTHER" id="PTHR46594:SF4">
    <property type="entry name" value="P-TYPE CATION-TRANSPORTING ATPASE"/>
    <property type="match status" value="1"/>
</dbReference>
<dbReference type="AlphaFoldDB" id="A0A0R1VEI0"/>
<dbReference type="Gene3D" id="3.30.70.100">
    <property type="match status" value="1"/>
</dbReference>
<dbReference type="PANTHER" id="PTHR46594">
    <property type="entry name" value="P-TYPE CATION-TRANSPORTING ATPASE"/>
    <property type="match status" value="1"/>
</dbReference>
<evidence type="ECO:0000256" key="1">
    <source>
        <dbReference type="ARBA" id="ARBA00015313"/>
    </source>
</evidence>
<accession>A0A0R1VEI0</accession>
<dbReference type="Proteomes" id="UP000051739">
    <property type="component" value="Unassembled WGS sequence"/>
</dbReference>
<protein>
    <recommendedName>
        <fullName evidence="1">Copper chaperone CopZ</fullName>
    </recommendedName>
</protein>
<reference evidence="4 5" key="1">
    <citation type="journal article" date="2015" name="Genome Announc.">
        <title>Expanding the biotechnology potential of lactobacilli through comparative genomics of 213 strains and associated genera.</title>
        <authorList>
            <person name="Sun Z."/>
            <person name="Harris H.M."/>
            <person name="McCann A."/>
            <person name="Guo C."/>
            <person name="Argimon S."/>
            <person name="Zhang W."/>
            <person name="Yang X."/>
            <person name="Jeffery I.B."/>
            <person name="Cooney J.C."/>
            <person name="Kagawa T.F."/>
            <person name="Liu W."/>
            <person name="Song Y."/>
            <person name="Salvetti E."/>
            <person name="Wrobel A."/>
            <person name="Rasinkangas P."/>
            <person name="Parkhill J."/>
            <person name="Rea M.C."/>
            <person name="O'Sullivan O."/>
            <person name="Ritari J."/>
            <person name="Douillard F.P."/>
            <person name="Paul Ross R."/>
            <person name="Yang R."/>
            <person name="Briner A.E."/>
            <person name="Felis G.E."/>
            <person name="de Vos W.M."/>
            <person name="Barrangou R."/>
            <person name="Klaenhammer T.R."/>
            <person name="Caufield P.W."/>
            <person name="Cui Y."/>
            <person name="Zhang H."/>
            <person name="O'Toole P.W."/>
        </authorList>
    </citation>
    <scope>NUCLEOTIDE SEQUENCE [LARGE SCALE GENOMIC DNA]</scope>
    <source>
        <strain evidence="4 5">DSM 16045</strain>
    </source>
</reference>
<dbReference type="CDD" id="cd00371">
    <property type="entry name" value="HMA"/>
    <property type="match status" value="1"/>
</dbReference>
<proteinExistence type="predicted"/>
<organism evidence="4 5">
    <name type="scientific">Limosilactobacillus gastricus DSM 16045</name>
    <dbReference type="NCBI Taxonomy" id="1423749"/>
    <lineage>
        <taxon>Bacteria</taxon>
        <taxon>Bacillati</taxon>
        <taxon>Bacillota</taxon>
        <taxon>Bacilli</taxon>
        <taxon>Lactobacillales</taxon>
        <taxon>Lactobacillaceae</taxon>
        <taxon>Limosilactobacillus</taxon>
    </lineage>
</organism>
<dbReference type="EMBL" id="AZFN01000001">
    <property type="protein sequence ID" value="KRM03637.1"/>
    <property type="molecule type" value="Genomic_DNA"/>
</dbReference>
<dbReference type="GO" id="GO:0046872">
    <property type="term" value="F:metal ion binding"/>
    <property type="evidence" value="ECO:0007669"/>
    <property type="project" value="UniProtKB-KW"/>
</dbReference>
<feature type="domain" description="HMA" evidence="3">
    <location>
        <begin position="2"/>
        <end position="68"/>
    </location>
</feature>
<evidence type="ECO:0000313" key="4">
    <source>
        <dbReference type="EMBL" id="KRM03637.1"/>
    </source>
</evidence>
<evidence type="ECO:0000313" key="5">
    <source>
        <dbReference type="Proteomes" id="UP000051739"/>
    </source>
</evidence>
<comment type="caution">
    <text evidence="4">The sequence shown here is derived from an EMBL/GenBank/DDBJ whole genome shotgun (WGS) entry which is preliminary data.</text>
</comment>
<name>A0A0R1VEI0_9LACO</name>
<dbReference type="PATRIC" id="fig|1423749.3.peg.7"/>
<keyword evidence="2" id="KW-0479">Metal-binding</keyword>
<dbReference type="PROSITE" id="PS50846">
    <property type="entry name" value="HMA_2"/>
    <property type="match status" value="1"/>
</dbReference>
<evidence type="ECO:0000259" key="3">
    <source>
        <dbReference type="PROSITE" id="PS50846"/>
    </source>
</evidence>
<gene>
    <name evidence="4" type="ORF">FC60_GL000007</name>
</gene>
<sequence length="75" mass="8131">MKKVTLKLAGMTCPSCMTKIQTAVSQQKGVQDVKVLFNAEKVKTTIDEGIISAEQLSQVVSQLGYSVEKITVKEA</sequence>
<dbReference type="SUPFAM" id="SSF55008">
    <property type="entry name" value="HMA, heavy metal-associated domain"/>
    <property type="match status" value="1"/>
</dbReference>
<dbReference type="InterPro" id="IPR006121">
    <property type="entry name" value="HMA_dom"/>
</dbReference>
<keyword evidence="5" id="KW-1185">Reference proteome</keyword>
<dbReference type="FunFam" id="3.30.70.100:FF:000001">
    <property type="entry name" value="ATPase copper transporting beta"/>
    <property type="match status" value="1"/>
</dbReference>